<evidence type="ECO:0000259" key="5">
    <source>
        <dbReference type="Pfam" id="PF07638"/>
    </source>
</evidence>
<dbReference type="SUPFAM" id="SSF88659">
    <property type="entry name" value="Sigma3 and sigma4 domains of RNA polymerase sigma factors"/>
    <property type="match status" value="1"/>
</dbReference>
<dbReference type="Gene3D" id="1.10.1740.10">
    <property type="match status" value="1"/>
</dbReference>
<dbReference type="EMBL" id="JAGGJA010000013">
    <property type="protein sequence ID" value="MCW9708499.1"/>
    <property type="molecule type" value="Genomic_DNA"/>
</dbReference>
<dbReference type="NCBIfam" id="TIGR02999">
    <property type="entry name" value="Sig-70_X6"/>
    <property type="match status" value="1"/>
</dbReference>
<evidence type="ECO:0000313" key="6">
    <source>
        <dbReference type="EMBL" id="MCW9708499.1"/>
    </source>
</evidence>
<keyword evidence="4" id="KW-0804">Transcription</keyword>
<evidence type="ECO:0000256" key="2">
    <source>
        <dbReference type="ARBA" id="ARBA00023015"/>
    </source>
</evidence>
<dbReference type="InterPro" id="IPR014284">
    <property type="entry name" value="RNA_pol_sigma-70_dom"/>
</dbReference>
<evidence type="ECO:0000256" key="4">
    <source>
        <dbReference type="ARBA" id="ARBA00023163"/>
    </source>
</evidence>
<dbReference type="RefSeq" id="WP_265767283.1">
    <property type="nucleotide sequence ID" value="NZ_JAGGJA010000013.1"/>
</dbReference>
<dbReference type="InterPro" id="IPR013325">
    <property type="entry name" value="RNA_pol_sigma_r2"/>
</dbReference>
<dbReference type="NCBIfam" id="TIGR02937">
    <property type="entry name" value="sigma70-ECF"/>
    <property type="match status" value="1"/>
</dbReference>
<evidence type="ECO:0000313" key="7">
    <source>
        <dbReference type="Proteomes" id="UP001207918"/>
    </source>
</evidence>
<keyword evidence="7" id="KW-1185">Reference proteome</keyword>
<dbReference type="InterPro" id="IPR039425">
    <property type="entry name" value="RNA_pol_sigma-70-like"/>
</dbReference>
<dbReference type="Pfam" id="PF07638">
    <property type="entry name" value="Sigma70_ECF"/>
    <property type="match status" value="1"/>
</dbReference>
<dbReference type="InterPro" id="IPR036388">
    <property type="entry name" value="WH-like_DNA-bd_sf"/>
</dbReference>
<accession>A0ABT3PRL2</accession>
<keyword evidence="2" id="KW-0805">Transcription regulation</keyword>
<keyword evidence="3" id="KW-0731">Sigma factor</keyword>
<comment type="similarity">
    <text evidence="1">Belongs to the sigma-70 factor family. ECF subfamily.</text>
</comment>
<sequence length="181" mass="21132">MTQLLLEAGSGDKEAMDALYPHVYNQLRDIAKAQLSKERSGHTIQKTALVHEVYLKLIDQTRVDWQGRTHFYAIASRAMRQILIDYARKRNAQKRGGNQEPLPFDEEKIALDNHTEQLLELNDLIDKLAEFDERKSRVVEMRFFGGMTIREIAELLDVSTRTIDRDWLKARGWIYQELTKT</sequence>
<gene>
    <name evidence="6" type="ORF">J6I44_16675</name>
</gene>
<dbReference type="SUPFAM" id="SSF88946">
    <property type="entry name" value="Sigma2 domain of RNA polymerase sigma factors"/>
    <property type="match status" value="1"/>
</dbReference>
<reference evidence="6 7" key="1">
    <citation type="submission" date="2021-03" db="EMBL/GenBank/DDBJ databases">
        <title>Aliifodinibius sp. nov., a new bacterium isolated from saline soil.</title>
        <authorList>
            <person name="Galisteo C."/>
            <person name="De La Haba R."/>
            <person name="Sanchez-Porro C."/>
            <person name="Ventosa A."/>
        </authorList>
    </citation>
    <scope>NUCLEOTIDE SEQUENCE [LARGE SCALE GENOMIC DNA]</scope>
    <source>
        <strain evidence="6 7">1BSP15-2V2</strain>
    </source>
</reference>
<evidence type="ECO:0000256" key="3">
    <source>
        <dbReference type="ARBA" id="ARBA00023082"/>
    </source>
</evidence>
<organism evidence="6 7">
    <name type="scientific">Fodinibius salsisoli</name>
    <dbReference type="NCBI Taxonomy" id="2820877"/>
    <lineage>
        <taxon>Bacteria</taxon>
        <taxon>Pseudomonadati</taxon>
        <taxon>Balneolota</taxon>
        <taxon>Balneolia</taxon>
        <taxon>Balneolales</taxon>
        <taxon>Balneolaceae</taxon>
        <taxon>Fodinibius</taxon>
    </lineage>
</organism>
<dbReference type="PANTHER" id="PTHR43133:SF39">
    <property type="entry name" value="SIMILAR TO RNA POLYMERASE SIGMA-E FACTOR"/>
    <property type="match status" value="1"/>
</dbReference>
<dbReference type="InterPro" id="IPR013324">
    <property type="entry name" value="RNA_pol_sigma_r3/r4-like"/>
</dbReference>
<dbReference type="Proteomes" id="UP001207918">
    <property type="component" value="Unassembled WGS sequence"/>
</dbReference>
<dbReference type="Gene3D" id="1.10.10.10">
    <property type="entry name" value="Winged helix-like DNA-binding domain superfamily/Winged helix DNA-binding domain"/>
    <property type="match status" value="1"/>
</dbReference>
<proteinExistence type="inferred from homology"/>
<dbReference type="InterPro" id="IPR011517">
    <property type="entry name" value="RNA_pol_sigma70_ECF-like"/>
</dbReference>
<protein>
    <submittedName>
        <fullName evidence="6">Sigma-70 family RNA polymerase sigma factor</fullName>
    </submittedName>
</protein>
<name>A0ABT3PRL2_9BACT</name>
<dbReference type="InterPro" id="IPR053812">
    <property type="entry name" value="HTH_Sigma70_ECF-like"/>
</dbReference>
<comment type="caution">
    <text evidence="6">The sequence shown here is derived from an EMBL/GenBank/DDBJ whole genome shotgun (WGS) entry which is preliminary data.</text>
</comment>
<evidence type="ECO:0000256" key="1">
    <source>
        <dbReference type="ARBA" id="ARBA00010641"/>
    </source>
</evidence>
<feature type="domain" description="RNA polymerase sigma-70 ECF-like HTH" evidence="5">
    <location>
        <begin position="2"/>
        <end position="179"/>
    </location>
</feature>
<dbReference type="PANTHER" id="PTHR43133">
    <property type="entry name" value="RNA POLYMERASE ECF-TYPE SIGMA FACTO"/>
    <property type="match status" value="1"/>
</dbReference>